<dbReference type="PROSITE" id="PS51886">
    <property type="entry name" value="TLDC"/>
    <property type="match status" value="1"/>
</dbReference>
<comment type="subcellular location">
    <subcellularLocation>
        <location evidence="1">Mitochondrion</location>
    </subcellularLocation>
</comment>
<feature type="domain" description="TLDc" evidence="6">
    <location>
        <begin position="629"/>
        <end position="787"/>
    </location>
</feature>
<feature type="region of interest" description="Disordered" evidence="5">
    <location>
        <begin position="458"/>
        <end position="488"/>
    </location>
</feature>
<evidence type="ECO:0000256" key="4">
    <source>
        <dbReference type="ARBA" id="ARBA00040604"/>
    </source>
</evidence>
<evidence type="ECO:0000256" key="5">
    <source>
        <dbReference type="SAM" id="MobiDB-lite"/>
    </source>
</evidence>
<keyword evidence="3" id="KW-0496">Mitochondrion</keyword>
<evidence type="ECO:0000313" key="7">
    <source>
        <dbReference type="EMBL" id="KAJ4462200.1"/>
    </source>
</evidence>
<feature type="region of interest" description="Disordered" evidence="5">
    <location>
        <begin position="61"/>
        <end position="80"/>
    </location>
</feature>
<evidence type="ECO:0000256" key="2">
    <source>
        <dbReference type="ARBA" id="ARBA00009540"/>
    </source>
</evidence>
<feature type="region of interest" description="Disordered" evidence="5">
    <location>
        <begin position="547"/>
        <end position="601"/>
    </location>
</feature>
<dbReference type="Pfam" id="PF07534">
    <property type="entry name" value="TLD"/>
    <property type="match status" value="1"/>
</dbReference>
<dbReference type="PANTHER" id="PTHR23354">
    <property type="entry name" value="NUCLEOLAR PROTEIN 7/ESTROGEN RECEPTOR COACTIVATOR-RELATED"/>
    <property type="match status" value="1"/>
</dbReference>
<gene>
    <name evidence="7" type="ORF">PAPYR_1386</name>
</gene>
<proteinExistence type="inferred from homology"/>
<evidence type="ECO:0000259" key="6">
    <source>
        <dbReference type="PROSITE" id="PS51886"/>
    </source>
</evidence>
<evidence type="ECO:0000313" key="8">
    <source>
        <dbReference type="Proteomes" id="UP001141327"/>
    </source>
</evidence>
<reference evidence="7" key="1">
    <citation type="journal article" date="2022" name="bioRxiv">
        <title>Genomics of Preaxostyla Flagellates Illuminates Evolutionary Transitions and the Path Towards Mitochondrial Loss.</title>
        <authorList>
            <person name="Novak L.V.F."/>
            <person name="Treitli S.C."/>
            <person name="Pyrih J."/>
            <person name="Halakuc P."/>
            <person name="Pipaliya S.V."/>
            <person name="Vacek V."/>
            <person name="Brzon O."/>
            <person name="Soukal P."/>
            <person name="Eme L."/>
            <person name="Dacks J.B."/>
            <person name="Karnkowska A."/>
            <person name="Elias M."/>
            <person name="Hampl V."/>
        </authorList>
    </citation>
    <scope>NUCLEOTIDE SEQUENCE</scope>
    <source>
        <strain evidence="7">RCP-MX</strain>
    </source>
</reference>
<comment type="similarity">
    <text evidence="2">Belongs to the OXR1 family.</text>
</comment>
<accession>A0ABQ8UXA4</accession>
<dbReference type="PANTHER" id="PTHR23354:SF62">
    <property type="entry name" value="MUSTARD, ISOFORM V"/>
    <property type="match status" value="1"/>
</dbReference>
<feature type="region of interest" description="Disordered" evidence="5">
    <location>
        <begin position="1"/>
        <end position="23"/>
    </location>
</feature>
<keyword evidence="8" id="KW-1185">Reference proteome</keyword>
<feature type="region of interest" description="Disordered" evidence="5">
    <location>
        <begin position="210"/>
        <end position="325"/>
    </location>
</feature>
<sequence>MVPQASRKSNEKKSRLFAAEKQPEIAPLAPTLPKSVCGTMPFALEVDACSELYHTRAPRAGHRGKYLPSHPYTASTEPEPPLPPHLAHVSTSTVKTAEDLLLFRPNAPVPPGWAETRRKGLVIIHRPLPPKQEPTKKTATQIKIRAYPTAASLTSRNSSGSLCEAASAPSLFAGPLAAGGSSSNLSTAAQGLQQSQTYVALAPIHSIPETPSPVSLATPPPAPAPAAAATATTTTSPTAPAAPRPLPTPPAMAHSGSVTSLGSASGHPAGLVGRRPPSHSISGRPGDLPPIQFDMDEQLSTSSPRMHRAESRASSSSGRSQPSLLPIGVADSNAWTLVDAPERLKAGVRADLAGVTSSSVTLPLSAHGPRPTHPSTAEIFAQPSPTSSPGPSLGIPVPHSQPPATPTGAQAAVEAVRRNSVAQEAAGGESSGGEEDDEASAEFVHVTGEADERAEGYIEEGEQQGSPNPGPKKSPLRRLIPGLPSLRGHGALSQSVPYMLSEGAHSVPLTIASGSSYRSRAPVGIVTLDDVDIDPDLLAHMRHDEEAGAHPPAAPQQPADSEAAPLPQRGDRRKRSPLSPKGEPPSPTTPTGEPAPGLANSASAGRLSVAFNRAAMLPPVAPMLLEGTTAISYKQIVEIASSLSTKYRHMNWKQLFSSAVHGVSLQTFFWRCNTAPSVLIVVDREGKVFGGFCPEPWQKSGGYYGNGDTFVFTFSPTYQSFRWARTNPYWMMGGEDGIAMGGGSHFALWLTSDFERGTSGTCDTFRSPVLASNEDFRVKIVEVWGLVPS</sequence>
<feature type="compositionally biased region" description="Pro residues" evidence="5">
    <location>
        <begin position="240"/>
        <end position="250"/>
    </location>
</feature>
<organism evidence="7 8">
    <name type="scientific">Paratrimastix pyriformis</name>
    <dbReference type="NCBI Taxonomy" id="342808"/>
    <lineage>
        <taxon>Eukaryota</taxon>
        <taxon>Metamonada</taxon>
        <taxon>Preaxostyla</taxon>
        <taxon>Paratrimastigidae</taxon>
        <taxon>Paratrimastix</taxon>
    </lineage>
</organism>
<feature type="region of interest" description="Disordered" evidence="5">
    <location>
        <begin position="360"/>
        <end position="440"/>
    </location>
</feature>
<dbReference type="EMBL" id="JAPMOS010000004">
    <property type="protein sequence ID" value="KAJ4462200.1"/>
    <property type="molecule type" value="Genomic_DNA"/>
</dbReference>
<feature type="compositionally biased region" description="Low complexity" evidence="5">
    <location>
        <begin position="225"/>
        <end position="239"/>
    </location>
</feature>
<dbReference type="InterPro" id="IPR006571">
    <property type="entry name" value="TLDc_dom"/>
</dbReference>
<feature type="compositionally biased region" description="Low complexity" evidence="5">
    <location>
        <begin position="312"/>
        <end position="323"/>
    </location>
</feature>
<protein>
    <recommendedName>
        <fullName evidence="4">Oxidation resistance protein 1</fullName>
    </recommendedName>
</protein>
<evidence type="ECO:0000256" key="1">
    <source>
        <dbReference type="ARBA" id="ARBA00004173"/>
    </source>
</evidence>
<name>A0ABQ8UXA4_9EUKA</name>
<dbReference type="SMART" id="SM00584">
    <property type="entry name" value="TLDc"/>
    <property type="match status" value="1"/>
</dbReference>
<evidence type="ECO:0000256" key="3">
    <source>
        <dbReference type="ARBA" id="ARBA00023128"/>
    </source>
</evidence>
<dbReference type="Proteomes" id="UP001141327">
    <property type="component" value="Unassembled WGS sequence"/>
</dbReference>
<comment type="caution">
    <text evidence="7">The sequence shown here is derived from an EMBL/GenBank/DDBJ whole genome shotgun (WGS) entry which is preliminary data.</text>
</comment>
<feature type="compositionally biased region" description="Low complexity" evidence="5">
    <location>
        <begin position="556"/>
        <end position="565"/>
    </location>
</feature>
<feature type="compositionally biased region" description="Low complexity" evidence="5">
    <location>
        <begin position="383"/>
        <end position="392"/>
    </location>
</feature>